<dbReference type="SMART" id="SM00353">
    <property type="entry name" value="HLH"/>
    <property type="match status" value="1"/>
</dbReference>
<dbReference type="Gene3D" id="4.10.280.10">
    <property type="entry name" value="Helix-loop-helix DNA-binding domain"/>
    <property type="match status" value="1"/>
</dbReference>
<dbReference type="InterPro" id="IPR011598">
    <property type="entry name" value="bHLH_dom"/>
</dbReference>
<feature type="region of interest" description="Disordered" evidence="12">
    <location>
        <begin position="401"/>
        <end position="422"/>
    </location>
</feature>
<comment type="subcellular location">
    <subcellularLocation>
        <location evidence="2">Endoplasmic reticulum membrane</location>
        <topology evidence="2">Multi-pass membrane protein</topology>
    </subcellularLocation>
    <subcellularLocation>
        <location evidence="1">Nucleus</location>
    </subcellularLocation>
</comment>
<feature type="compositionally biased region" description="Low complexity" evidence="12">
    <location>
        <begin position="508"/>
        <end position="535"/>
    </location>
</feature>
<evidence type="ECO:0000256" key="6">
    <source>
        <dbReference type="ARBA" id="ARBA00023015"/>
    </source>
</evidence>
<evidence type="ECO:0000256" key="4">
    <source>
        <dbReference type="ARBA" id="ARBA00022824"/>
    </source>
</evidence>
<dbReference type="EMBL" id="BTSY01000003">
    <property type="protein sequence ID" value="GMT19705.1"/>
    <property type="molecule type" value="Genomic_DNA"/>
</dbReference>
<dbReference type="Proteomes" id="UP001432322">
    <property type="component" value="Unassembled WGS sequence"/>
</dbReference>
<keyword evidence="8" id="KW-0472">Membrane</keyword>
<keyword evidence="7" id="KW-0238">DNA-binding</keyword>
<reference evidence="14" key="1">
    <citation type="submission" date="2023-10" db="EMBL/GenBank/DDBJ databases">
        <title>Genome assembly of Pristionchus species.</title>
        <authorList>
            <person name="Yoshida K."/>
            <person name="Sommer R.J."/>
        </authorList>
    </citation>
    <scope>NUCLEOTIDE SEQUENCE</scope>
    <source>
        <strain evidence="14">RS5133</strain>
    </source>
</reference>
<keyword evidence="11" id="KW-0175">Coiled coil</keyword>
<evidence type="ECO:0000256" key="5">
    <source>
        <dbReference type="ARBA" id="ARBA00022989"/>
    </source>
</evidence>
<dbReference type="SUPFAM" id="SSF47459">
    <property type="entry name" value="HLH, helix-loop-helix DNA-binding domain"/>
    <property type="match status" value="1"/>
</dbReference>
<dbReference type="InterPro" id="IPR036638">
    <property type="entry name" value="HLH_DNA-bd_sf"/>
</dbReference>
<keyword evidence="15" id="KW-1185">Reference proteome</keyword>
<dbReference type="GO" id="GO:0000981">
    <property type="term" value="F:DNA-binding transcription factor activity, RNA polymerase II-specific"/>
    <property type="evidence" value="ECO:0007669"/>
    <property type="project" value="TreeGrafter"/>
</dbReference>
<name>A0AAV5VM05_9BILA</name>
<dbReference type="PROSITE" id="PS50888">
    <property type="entry name" value="BHLH"/>
    <property type="match status" value="1"/>
</dbReference>
<evidence type="ECO:0000256" key="3">
    <source>
        <dbReference type="ARBA" id="ARBA00022692"/>
    </source>
</evidence>
<evidence type="ECO:0000256" key="8">
    <source>
        <dbReference type="ARBA" id="ARBA00023136"/>
    </source>
</evidence>
<evidence type="ECO:0000256" key="1">
    <source>
        <dbReference type="ARBA" id="ARBA00004123"/>
    </source>
</evidence>
<feature type="domain" description="BHLH" evidence="13">
    <location>
        <begin position="425"/>
        <end position="474"/>
    </location>
</feature>
<feature type="coiled-coil region" evidence="11">
    <location>
        <begin position="464"/>
        <end position="491"/>
    </location>
</feature>
<evidence type="ECO:0000256" key="2">
    <source>
        <dbReference type="ARBA" id="ARBA00004477"/>
    </source>
</evidence>
<dbReference type="GO" id="GO:0005634">
    <property type="term" value="C:nucleus"/>
    <property type="evidence" value="ECO:0007669"/>
    <property type="project" value="UniProtKB-SubCell"/>
</dbReference>
<evidence type="ECO:0000256" key="9">
    <source>
        <dbReference type="ARBA" id="ARBA00023163"/>
    </source>
</evidence>
<keyword evidence="3" id="KW-0812">Transmembrane</keyword>
<keyword evidence="4" id="KW-0256">Endoplasmic reticulum</keyword>
<evidence type="ECO:0000256" key="12">
    <source>
        <dbReference type="SAM" id="MobiDB-lite"/>
    </source>
</evidence>
<sequence>HFVSGDAKSPIDFSVPGTLPNFEYLATVIFDSGRPRLRLGPSMEYSYPGGGANDPFRCLDSDLDEMLNNLNDPNLNSHHGESLEAMDTTGPAMNYNPTTPPSAYLHQSIVSHSSSHAPLSVSPPFTMGLDANGAAPAPVYNYYKQTGAGMPQQQHMQQDPYGAANSAATSAIENGYGEFKFSPPDFNQMGGAPARMLPGIRDDTKYYNHHHPQQLQQQPHHQSRHAQHARMNAVHQDMDIATLLTPMEQKLAMRHPHPSAVIVKRERSPEMAPATRDQLIKLLTSLSKSEVDKLQESIDAVAVPTKSVIEPSPEQLVPTVQPSKQQPSQSSVIAAVGRVRPSAVATRVYPKYEQQTVQQHLQSPPLTALSLPLIPAADLRVRHESFDDFDDEDDEEEEMMMRMPGSRKTSTVGSEFGGPIRPKTERRTAHNLIEKKYRCSINDRIQALKNMLAGGAKMSKSATLRRAIEYIEELEGKNRELTTMVNSLSSVCAANGIDASKCLIIDPSSQSPHSAASSPPMSTSSSNQTSPVPQSHTISKKRSRMSMDHNTARVSLCAIMFALIVWNPIASFTSRPSLVTNTGAELAAHLPSRTLQSLDEAFDSSYSHDNDHWWQDNVIRPCFTWTINIVLVICVLSRLLVYGEPVQDMKSRTWASFLATKKQAHSAFEMGNHKEAHRQLVECLNILDRPLPSSFFEESMAIIWQIIRHLLNSLWIGRWFSRRRRDERKPVTVVCKSHAHTAMIYHQLNQLDLLGIDGDLSPSTRLRGLYFGLTAVNISESAGSSVDGLPHIDHANIHMGAALRCRLNLPKFVAPVLCKYFFTRSRRHVRKMSPGSVPSLSFIFHPLCRKFIADPTRLKNCLEDGMSGSQFTKSSVKGLSIDRIRNAFKVHLLNQLLDSLRQPNPAGSAHYTTLDIVDASQLLLTISTSASPPTSCTSFGWEDGGVRGDEISTWWAHVLTCGMLWRQDKLEQAKSHYAMVRKVPPQLMNNPLTLAVGHAFCARKLRTNDMTHANSPHLVKHNSQKAIEFLRTLPVINGADGAAVVKLQESLRLLSLEWILCSVLAAWRSQLDQSSPYWSQEVSPDWLAIYQSAHSMVMQYSAAPSIGKKKKKEDELEDCQQTGFSLTSRMLAGANAVQTYSELLRLQRKVNEKYARLPSTRDDTALSYHLHVLTKLHLCMNGSPFRVKSD</sequence>
<dbReference type="GO" id="GO:0046983">
    <property type="term" value="F:protein dimerization activity"/>
    <property type="evidence" value="ECO:0007669"/>
    <property type="project" value="InterPro"/>
</dbReference>
<feature type="region of interest" description="Disordered" evidence="12">
    <location>
        <begin position="508"/>
        <end position="546"/>
    </location>
</feature>
<dbReference type="PANTHER" id="PTHR46062">
    <property type="entry name" value="STEROL REGULATORY ELEMENT-BINDING PROTEIN"/>
    <property type="match status" value="1"/>
</dbReference>
<comment type="caution">
    <text evidence="14">The sequence shown here is derived from an EMBL/GenBank/DDBJ whole genome shotgun (WGS) entry which is preliminary data.</text>
</comment>
<dbReference type="AlphaFoldDB" id="A0AAV5VM05"/>
<evidence type="ECO:0000256" key="11">
    <source>
        <dbReference type="SAM" id="Coils"/>
    </source>
</evidence>
<accession>A0AAV5VM05</accession>
<dbReference type="GO" id="GO:0000978">
    <property type="term" value="F:RNA polymerase II cis-regulatory region sequence-specific DNA binding"/>
    <property type="evidence" value="ECO:0007669"/>
    <property type="project" value="TreeGrafter"/>
</dbReference>
<dbReference type="PANTHER" id="PTHR46062:SF1">
    <property type="entry name" value="LP12374P"/>
    <property type="match status" value="1"/>
</dbReference>
<feature type="non-terminal residue" evidence="14">
    <location>
        <position position="1"/>
    </location>
</feature>
<keyword evidence="5" id="KW-1133">Transmembrane helix</keyword>
<protein>
    <recommendedName>
        <fullName evidence="13">BHLH domain-containing protein</fullName>
    </recommendedName>
</protein>
<proteinExistence type="predicted"/>
<evidence type="ECO:0000259" key="13">
    <source>
        <dbReference type="PROSITE" id="PS50888"/>
    </source>
</evidence>
<keyword evidence="9" id="KW-0804">Transcription</keyword>
<evidence type="ECO:0000313" key="15">
    <source>
        <dbReference type="Proteomes" id="UP001432322"/>
    </source>
</evidence>
<dbReference type="GO" id="GO:0005789">
    <property type="term" value="C:endoplasmic reticulum membrane"/>
    <property type="evidence" value="ECO:0007669"/>
    <property type="project" value="UniProtKB-SubCell"/>
</dbReference>
<evidence type="ECO:0000256" key="10">
    <source>
        <dbReference type="ARBA" id="ARBA00023242"/>
    </source>
</evidence>
<evidence type="ECO:0000256" key="7">
    <source>
        <dbReference type="ARBA" id="ARBA00023125"/>
    </source>
</evidence>
<organism evidence="14 15">
    <name type="scientific">Pristionchus fissidentatus</name>
    <dbReference type="NCBI Taxonomy" id="1538716"/>
    <lineage>
        <taxon>Eukaryota</taxon>
        <taxon>Metazoa</taxon>
        <taxon>Ecdysozoa</taxon>
        <taxon>Nematoda</taxon>
        <taxon>Chromadorea</taxon>
        <taxon>Rhabditida</taxon>
        <taxon>Rhabditina</taxon>
        <taxon>Diplogasteromorpha</taxon>
        <taxon>Diplogasteroidea</taxon>
        <taxon>Neodiplogasteridae</taxon>
        <taxon>Pristionchus</taxon>
    </lineage>
</organism>
<keyword evidence="10" id="KW-0539">Nucleus</keyword>
<keyword evidence="6" id="KW-0805">Transcription regulation</keyword>
<gene>
    <name evidence="14" type="ORF">PFISCL1PPCAC_11002</name>
</gene>
<dbReference type="Pfam" id="PF00010">
    <property type="entry name" value="HLH"/>
    <property type="match status" value="1"/>
</dbReference>
<evidence type="ECO:0000313" key="14">
    <source>
        <dbReference type="EMBL" id="GMT19705.1"/>
    </source>
</evidence>